<evidence type="ECO:0008006" key="3">
    <source>
        <dbReference type="Google" id="ProtNLM"/>
    </source>
</evidence>
<dbReference type="Proteomes" id="UP000469430">
    <property type="component" value="Unassembled WGS sequence"/>
</dbReference>
<comment type="caution">
    <text evidence="1">The sequence shown here is derived from an EMBL/GenBank/DDBJ whole genome shotgun (WGS) entry which is preliminary data.</text>
</comment>
<sequence>MLQTCSALLRSGALKKGDSDPHGCFRAPPPPPHFPPELVAAMPSPDKVSEAWIAKSMDAVAFALSWQVLPKNAPIVSSTTRNYADIPLVVLSADTSPPPPEWSDEQVAELAVFDALRYAGHREFAAMSTRGVQRTVPGSTHDIHQTHPEVVIAAIREVLRQSR</sequence>
<dbReference type="OrthoDB" id="7185741at2"/>
<proteinExistence type="predicted"/>
<dbReference type="InterPro" id="IPR029058">
    <property type="entry name" value="AB_hydrolase_fold"/>
</dbReference>
<dbReference type="AlphaFoldDB" id="A0A6I4TX14"/>
<evidence type="ECO:0000313" key="1">
    <source>
        <dbReference type="EMBL" id="MXP00696.1"/>
    </source>
</evidence>
<dbReference type="EMBL" id="WTYJ01000004">
    <property type="protein sequence ID" value="MXP00696.1"/>
    <property type="molecule type" value="Genomic_DNA"/>
</dbReference>
<evidence type="ECO:0000313" key="2">
    <source>
        <dbReference type="Proteomes" id="UP000469430"/>
    </source>
</evidence>
<keyword evidence="2" id="KW-1185">Reference proteome</keyword>
<reference evidence="1 2" key="1">
    <citation type="submission" date="2019-12" db="EMBL/GenBank/DDBJ databases">
        <title>Genomic-based taxomic classification of the family Erythrobacteraceae.</title>
        <authorList>
            <person name="Xu L."/>
        </authorList>
    </citation>
    <scope>NUCLEOTIDE SEQUENCE [LARGE SCALE GENOMIC DNA]</scope>
    <source>
        <strain evidence="1 2">S36</strain>
    </source>
</reference>
<protein>
    <recommendedName>
        <fullName evidence="3">Alpha/beta hydrolase</fullName>
    </recommendedName>
</protein>
<organism evidence="1 2">
    <name type="scientific">Croceibacterium xixiisoli</name>
    <dbReference type="NCBI Taxonomy" id="1476466"/>
    <lineage>
        <taxon>Bacteria</taxon>
        <taxon>Pseudomonadati</taxon>
        <taxon>Pseudomonadota</taxon>
        <taxon>Alphaproteobacteria</taxon>
        <taxon>Sphingomonadales</taxon>
        <taxon>Erythrobacteraceae</taxon>
        <taxon>Croceibacterium</taxon>
    </lineage>
</organism>
<name>A0A6I4TX14_9SPHN</name>
<accession>A0A6I4TX14</accession>
<dbReference type="RefSeq" id="WP_161392418.1">
    <property type="nucleotide sequence ID" value="NZ_JBHSCP010000003.1"/>
</dbReference>
<gene>
    <name evidence="1" type="ORF">GRI97_17020</name>
</gene>
<dbReference type="Gene3D" id="3.40.50.1820">
    <property type="entry name" value="alpha/beta hydrolase"/>
    <property type="match status" value="1"/>
</dbReference>